<accession>A0ABP7ITV2</accession>
<evidence type="ECO:0000256" key="1">
    <source>
        <dbReference type="ARBA" id="ARBA00001947"/>
    </source>
</evidence>
<dbReference type="Pfam" id="PF00484">
    <property type="entry name" value="Pro_CA"/>
    <property type="match status" value="1"/>
</dbReference>
<sequence>MQSLIDHARTFHQKVSGGREQAATLREGVSPQAMFITCSDAQVIPSLITGARPGELFELRTAGNIIPPYRLGRLTAEAATIEYAVNILGVQDLIVCGHTRCGAVQGRVRSWTLRSAPTTRWWLLQTHRWREAHVTGDEEPGQAHLIAQLDKLRRYPRVARRLAGGRLRLHGWFYEVDTGVVSNYQPETGTFTPL</sequence>
<gene>
    <name evidence="10" type="ORF">GCM10022226_54100</name>
</gene>
<comment type="function">
    <text evidence="7">Catalyzes the reversible hydration of carbon dioxide to form bicarbonate.</text>
</comment>
<keyword evidence="5 9" id="KW-0862">Zinc</keyword>
<comment type="catalytic activity">
    <reaction evidence="8 9">
        <text>hydrogencarbonate + H(+) = CO2 + H2O</text>
        <dbReference type="Rhea" id="RHEA:10748"/>
        <dbReference type="ChEBI" id="CHEBI:15377"/>
        <dbReference type="ChEBI" id="CHEBI:15378"/>
        <dbReference type="ChEBI" id="CHEBI:16526"/>
        <dbReference type="ChEBI" id="CHEBI:17544"/>
        <dbReference type="EC" id="4.2.1.1"/>
    </reaction>
</comment>
<dbReference type="InterPro" id="IPR036874">
    <property type="entry name" value="Carbonic_anhydrase_sf"/>
</dbReference>
<evidence type="ECO:0000256" key="2">
    <source>
        <dbReference type="ARBA" id="ARBA00006217"/>
    </source>
</evidence>
<evidence type="ECO:0000313" key="10">
    <source>
        <dbReference type="EMBL" id="GAA3826534.1"/>
    </source>
</evidence>
<evidence type="ECO:0000256" key="9">
    <source>
        <dbReference type="RuleBase" id="RU003956"/>
    </source>
</evidence>
<name>A0ABP7ITV2_9ACTN</name>
<comment type="caution">
    <text evidence="10">The sequence shown here is derived from an EMBL/GenBank/DDBJ whole genome shotgun (WGS) entry which is preliminary data.</text>
</comment>
<comment type="cofactor">
    <cofactor evidence="1">
        <name>Zn(2+)</name>
        <dbReference type="ChEBI" id="CHEBI:29105"/>
    </cofactor>
</comment>
<keyword evidence="4" id="KW-0479">Metal-binding</keyword>
<evidence type="ECO:0000256" key="5">
    <source>
        <dbReference type="ARBA" id="ARBA00022833"/>
    </source>
</evidence>
<protein>
    <recommendedName>
        <fullName evidence="3 9">Carbonic anhydrase</fullName>
        <ecNumber evidence="3 9">4.2.1.1</ecNumber>
    </recommendedName>
    <alternativeName>
        <fullName evidence="9">Carbonate dehydratase</fullName>
    </alternativeName>
</protein>
<comment type="function">
    <text evidence="9">Reversible hydration of carbon dioxide.</text>
</comment>
<dbReference type="SUPFAM" id="SSF53056">
    <property type="entry name" value="beta-carbonic anhydrase, cab"/>
    <property type="match status" value="1"/>
</dbReference>
<dbReference type="PANTHER" id="PTHR11002">
    <property type="entry name" value="CARBONIC ANHYDRASE"/>
    <property type="match status" value="1"/>
</dbReference>
<proteinExistence type="inferred from homology"/>
<dbReference type="InterPro" id="IPR015892">
    <property type="entry name" value="Carbonic_anhydrase_CS"/>
</dbReference>
<dbReference type="EC" id="4.2.1.1" evidence="3 9"/>
<comment type="similarity">
    <text evidence="2 9">Belongs to the beta-class carbonic anhydrase family.</text>
</comment>
<dbReference type="PANTHER" id="PTHR11002:SF76">
    <property type="entry name" value="CARBONIC ANHYDRASE"/>
    <property type="match status" value="1"/>
</dbReference>
<evidence type="ECO:0000256" key="4">
    <source>
        <dbReference type="ARBA" id="ARBA00022723"/>
    </source>
</evidence>
<dbReference type="InterPro" id="IPR001765">
    <property type="entry name" value="Carbonic_anhydrase"/>
</dbReference>
<evidence type="ECO:0000256" key="8">
    <source>
        <dbReference type="ARBA" id="ARBA00048348"/>
    </source>
</evidence>
<dbReference type="Gene3D" id="3.40.1050.10">
    <property type="entry name" value="Carbonic anhydrase"/>
    <property type="match status" value="1"/>
</dbReference>
<dbReference type="PROSITE" id="PS00705">
    <property type="entry name" value="PROK_CO2_ANHYDRASE_2"/>
    <property type="match status" value="1"/>
</dbReference>
<reference evidence="11" key="1">
    <citation type="journal article" date="2019" name="Int. J. Syst. Evol. Microbiol.">
        <title>The Global Catalogue of Microorganisms (GCM) 10K type strain sequencing project: providing services to taxonomists for standard genome sequencing and annotation.</title>
        <authorList>
            <consortium name="The Broad Institute Genomics Platform"/>
            <consortium name="The Broad Institute Genome Sequencing Center for Infectious Disease"/>
            <person name="Wu L."/>
            <person name="Ma J."/>
        </authorList>
    </citation>
    <scope>NUCLEOTIDE SEQUENCE [LARGE SCALE GENOMIC DNA]</scope>
    <source>
        <strain evidence="11">JCM 16908</strain>
    </source>
</reference>
<dbReference type="RefSeq" id="WP_344945960.1">
    <property type="nucleotide sequence ID" value="NZ_BAAAZR010000020.1"/>
</dbReference>
<keyword evidence="11" id="KW-1185">Reference proteome</keyword>
<dbReference type="SMART" id="SM00947">
    <property type="entry name" value="Pro_CA"/>
    <property type="match status" value="1"/>
</dbReference>
<evidence type="ECO:0000256" key="7">
    <source>
        <dbReference type="ARBA" id="ARBA00024993"/>
    </source>
</evidence>
<dbReference type="Proteomes" id="UP001500888">
    <property type="component" value="Unassembled WGS sequence"/>
</dbReference>
<organism evidence="10 11">
    <name type="scientific">Sphaerisporangium flaviroseum</name>
    <dbReference type="NCBI Taxonomy" id="509199"/>
    <lineage>
        <taxon>Bacteria</taxon>
        <taxon>Bacillati</taxon>
        <taxon>Actinomycetota</taxon>
        <taxon>Actinomycetes</taxon>
        <taxon>Streptosporangiales</taxon>
        <taxon>Streptosporangiaceae</taxon>
        <taxon>Sphaerisporangium</taxon>
    </lineage>
</organism>
<dbReference type="EMBL" id="BAAAZR010000020">
    <property type="protein sequence ID" value="GAA3826534.1"/>
    <property type="molecule type" value="Genomic_DNA"/>
</dbReference>
<evidence type="ECO:0000256" key="3">
    <source>
        <dbReference type="ARBA" id="ARBA00012925"/>
    </source>
</evidence>
<evidence type="ECO:0000256" key="6">
    <source>
        <dbReference type="ARBA" id="ARBA00023239"/>
    </source>
</evidence>
<evidence type="ECO:0000313" key="11">
    <source>
        <dbReference type="Proteomes" id="UP001500888"/>
    </source>
</evidence>
<keyword evidence="6 9" id="KW-0456">Lyase</keyword>